<feature type="domain" description="DUF1980" evidence="4">
    <location>
        <begin position="173"/>
        <end position="307"/>
    </location>
</feature>
<evidence type="ECO:0000256" key="1">
    <source>
        <dbReference type="SAM" id="MobiDB-lite"/>
    </source>
</evidence>
<comment type="caution">
    <text evidence="5">The sequence shown here is derived from an EMBL/GenBank/DDBJ whole genome shotgun (WGS) entry which is preliminary data.</text>
</comment>
<feature type="transmembrane region" description="Helical" evidence="2">
    <location>
        <begin position="7"/>
        <end position="28"/>
    </location>
</feature>
<reference evidence="5 6" key="1">
    <citation type="submission" date="2018-07" db="EMBL/GenBank/DDBJ databases">
        <title>Lottiidibacillus patelloidae gen. nov., sp. nov., isolated from the intestinal tract of a marine limpet and the reclassification of B. taeanensis BH030017T, B. algicola KMM 3737T and B. hwajinpoensis SW-72T as genus Lottiidibacillus.</title>
        <authorList>
            <person name="Liu R."/>
            <person name="Huang Z."/>
        </authorList>
    </citation>
    <scope>NUCLEOTIDE SEQUENCE [LARGE SCALE GENOMIC DNA]</scope>
    <source>
        <strain evidence="5 6">BH030017</strain>
    </source>
</reference>
<dbReference type="Pfam" id="PF09323">
    <property type="entry name" value="DUF1980"/>
    <property type="match status" value="1"/>
</dbReference>
<protein>
    <submittedName>
        <fullName evidence="5">TIGR03943 family protein</fullName>
    </submittedName>
</protein>
<dbReference type="PANTHER" id="PTHR40047:SF1">
    <property type="entry name" value="UPF0703 PROTEIN YCGQ"/>
    <property type="match status" value="1"/>
</dbReference>
<dbReference type="Pfam" id="PF21537">
    <property type="entry name" value="DUF1980_C"/>
    <property type="match status" value="1"/>
</dbReference>
<dbReference type="NCBIfam" id="TIGR03943">
    <property type="entry name" value="TIGR03943 family putative permease subunit"/>
    <property type="match status" value="1"/>
</dbReference>
<dbReference type="InterPro" id="IPR015402">
    <property type="entry name" value="DUF1980"/>
</dbReference>
<dbReference type="AlphaFoldDB" id="A0A366XM29"/>
<keyword evidence="2" id="KW-0812">Transmembrane</keyword>
<dbReference type="PANTHER" id="PTHR40047">
    <property type="entry name" value="UPF0703 PROTEIN YCGQ"/>
    <property type="match status" value="1"/>
</dbReference>
<sequence>MKLQPKQVFRAVILFAFFSFIVKIHVTGEMTKYINPKYEILSQTAAVLFLFLFFVQLFRIWPKKHIHDEHCDHGCDHNHGESSSSLKKMLSYAILLFPLVTGFFLPVKTLDASIAAKKGVILSSAPSDSKEDNGNEDSVDIGNPSENKVDEQGGLNQEEILIDDQTPLPNLNQMMENEYQSKMNELKQTKVIHMADDVFEPYYEAISMEPEQYKGRTVKLNGFVYKEEGFQENQLVISRFLITHCVADASIIGFLTEFDQAQHVKENTWVEIEGMIDITTYNGSKLPKVKAASWKEISEPDEPYVYPVFTQLK</sequence>
<feature type="region of interest" description="Disordered" evidence="1">
    <location>
        <begin position="125"/>
        <end position="152"/>
    </location>
</feature>
<dbReference type="Proteomes" id="UP000253314">
    <property type="component" value="Unassembled WGS sequence"/>
</dbReference>
<feature type="domain" description="DUF1980" evidence="3">
    <location>
        <begin position="9"/>
        <end position="120"/>
    </location>
</feature>
<gene>
    <name evidence="5" type="ORF">DS031_22405</name>
</gene>
<keyword evidence="2" id="KW-0472">Membrane</keyword>
<evidence type="ECO:0000313" key="5">
    <source>
        <dbReference type="EMBL" id="RBW67420.1"/>
    </source>
</evidence>
<keyword evidence="6" id="KW-1185">Reference proteome</keyword>
<organism evidence="5 6">
    <name type="scientific">Bacillus taeanensis</name>
    <dbReference type="NCBI Taxonomy" id="273032"/>
    <lineage>
        <taxon>Bacteria</taxon>
        <taxon>Bacillati</taxon>
        <taxon>Bacillota</taxon>
        <taxon>Bacilli</taxon>
        <taxon>Bacillales</taxon>
        <taxon>Bacillaceae</taxon>
        <taxon>Bacillus</taxon>
    </lineage>
</organism>
<evidence type="ECO:0000313" key="6">
    <source>
        <dbReference type="Proteomes" id="UP000253314"/>
    </source>
</evidence>
<feature type="transmembrane region" description="Helical" evidence="2">
    <location>
        <begin position="89"/>
        <end position="107"/>
    </location>
</feature>
<evidence type="ECO:0000259" key="3">
    <source>
        <dbReference type="Pfam" id="PF09323"/>
    </source>
</evidence>
<proteinExistence type="predicted"/>
<feature type="transmembrane region" description="Helical" evidence="2">
    <location>
        <begin position="40"/>
        <end position="58"/>
    </location>
</feature>
<keyword evidence="2" id="KW-1133">Transmembrane helix</keyword>
<evidence type="ECO:0000259" key="4">
    <source>
        <dbReference type="Pfam" id="PF21537"/>
    </source>
</evidence>
<dbReference type="OrthoDB" id="9770408at2"/>
<accession>A0A366XM29</accession>
<dbReference type="InterPro" id="IPR048493">
    <property type="entry name" value="DUF1980_N"/>
</dbReference>
<dbReference type="InterPro" id="IPR052955">
    <property type="entry name" value="UPF0703_membrane_permease"/>
</dbReference>
<evidence type="ECO:0000256" key="2">
    <source>
        <dbReference type="SAM" id="Phobius"/>
    </source>
</evidence>
<dbReference type="InterPro" id="IPR048447">
    <property type="entry name" value="DUF1980_C"/>
</dbReference>
<dbReference type="EMBL" id="QOCW01000038">
    <property type="protein sequence ID" value="RBW67420.1"/>
    <property type="molecule type" value="Genomic_DNA"/>
</dbReference>
<name>A0A366XM29_9BACI</name>
<dbReference type="RefSeq" id="WP_113808390.1">
    <property type="nucleotide sequence ID" value="NZ_QOCW01000038.1"/>
</dbReference>